<evidence type="ECO:0000256" key="4">
    <source>
        <dbReference type="ARBA" id="ARBA00023136"/>
    </source>
</evidence>
<accession>A0A1Y3G9U1</accession>
<feature type="transmembrane region" description="Helical" evidence="5">
    <location>
        <begin position="209"/>
        <end position="231"/>
    </location>
</feature>
<dbReference type="GO" id="GO:0016765">
    <property type="term" value="F:transferase activity, transferring alkyl or aryl (other than methyl) groups"/>
    <property type="evidence" value="ECO:0007669"/>
    <property type="project" value="InterPro"/>
</dbReference>
<protein>
    <submittedName>
        <fullName evidence="6">4-hydroxybenzoate polyprenyltransferase family prenyltransferase UbiA</fullName>
    </submittedName>
</protein>
<dbReference type="Proteomes" id="UP000195137">
    <property type="component" value="Unassembled WGS sequence"/>
</dbReference>
<dbReference type="AlphaFoldDB" id="A0A1Y3G9U1"/>
<keyword evidence="4 5" id="KW-0472">Membrane</keyword>
<dbReference type="InterPro" id="IPR050475">
    <property type="entry name" value="Prenyltransferase_related"/>
</dbReference>
<keyword evidence="3 5" id="KW-1133">Transmembrane helix</keyword>
<dbReference type="CDD" id="cd13961">
    <property type="entry name" value="PT_UbiA_DGGGPS"/>
    <property type="match status" value="1"/>
</dbReference>
<proteinExistence type="predicted"/>
<dbReference type="Gene3D" id="1.10.357.140">
    <property type="entry name" value="UbiA prenyltransferase"/>
    <property type="match status" value="1"/>
</dbReference>
<keyword evidence="2 5" id="KW-0812">Transmembrane</keyword>
<organism evidence="6 7">
    <name type="scientific">Methanonatronarchaeum thermophilum</name>
    <dbReference type="NCBI Taxonomy" id="1927129"/>
    <lineage>
        <taxon>Archaea</taxon>
        <taxon>Methanobacteriati</taxon>
        <taxon>Methanobacteriota</taxon>
        <taxon>Methanonatronarchaeia</taxon>
        <taxon>Methanonatronarchaeales</taxon>
        <taxon>Methanonatronarchaeaceae</taxon>
        <taxon>Methanonatronarchaeum</taxon>
    </lineage>
</organism>
<name>A0A1Y3G9U1_9EURY</name>
<evidence type="ECO:0000256" key="5">
    <source>
        <dbReference type="SAM" id="Phobius"/>
    </source>
</evidence>
<evidence type="ECO:0000313" key="7">
    <source>
        <dbReference type="Proteomes" id="UP000195137"/>
    </source>
</evidence>
<dbReference type="InterPro" id="IPR044878">
    <property type="entry name" value="UbiA_sf"/>
</dbReference>
<dbReference type="Pfam" id="PF01040">
    <property type="entry name" value="UbiA"/>
    <property type="match status" value="1"/>
</dbReference>
<evidence type="ECO:0000256" key="1">
    <source>
        <dbReference type="ARBA" id="ARBA00004651"/>
    </source>
</evidence>
<feature type="transmembrane region" description="Helical" evidence="5">
    <location>
        <begin position="119"/>
        <end position="148"/>
    </location>
</feature>
<dbReference type="OrthoDB" id="11851at2157"/>
<feature type="transmembrane region" description="Helical" evidence="5">
    <location>
        <begin position="75"/>
        <end position="107"/>
    </location>
</feature>
<reference evidence="6 7" key="1">
    <citation type="submission" date="2016-12" db="EMBL/GenBank/DDBJ databases">
        <title>Discovery of methanogenic haloarchaea.</title>
        <authorList>
            <person name="Sorokin D.Y."/>
            <person name="Makarova K.S."/>
            <person name="Abbas B."/>
            <person name="Ferrer M."/>
            <person name="Golyshin P.N."/>
        </authorList>
    </citation>
    <scope>NUCLEOTIDE SEQUENCE [LARGE SCALE GENOMIC DNA]</scope>
    <source>
        <strain evidence="6">AMET1</strain>
    </source>
</reference>
<evidence type="ECO:0000256" key="3">
    <source>
        <dbReference type="ARBA" id="ARBA00022989"/>
    </source>
</evidence>
<feature type="transmembrane region" description="Helical" evidence="5">
    <location>
        <begin position="185"/>
        <end position="203"/>
    </location>
</feature>
<comment type="caution">
    <text evidence="6">The sequence shown here is derived from an EMBL/GenBank/DDBJ whole genome shotgun (WGS) entry which is preliminary data.</text>
</comment>
<dbReference type="PANTHER" id="PTHR42723">
    <property type="entry name" value="CHLOROPHYLL SYNTHASE"/>
    <property type="match status" value="1"/>
</dbReference>
<dbReference type="RefSeq" id="WP_086637493.1">
    <property type="nucleotide sequence ID" value="NZ_MRZU01000004.1"/>
</dbReference>
<evidence type="ECO:0000256" key="2">
    <source>
        <dbReference type="ARBA" id="ARBA00022692"/>
    </source>
</evidence>
<keyword evidence="6" id="KW-0808">Transferase</keyword>
<keyword evidence="7" id="KW-1185">Reference proteome</keyword>
<dbReference type="PANTHER" id="PTHR42723:SF1">
    <property type="entry name" value="CHLOROPHYLL SYNTHASE, CHLOROPLASTIC"/>
    <property type="match status" value="1"/>
</dbReference>
<dbReference type="InterPro" id="IPR000537">
    <property type="entry name" value="UbiA_prenyltransferase"/>
</dbReference>
<feature type="transmembrane region" description="Helical" evidence="5">
    <location>
        <begin position="23"/>
        <end position="42"/>
    </location>
</feature>
<evidence type="ECO:0000313" key="6">
    <source>
        <dbReference type="EMBL" id="OUJ18201.1"/>
    </source>
</evidence>
<sequence length="263" mass="27740">MASIAVLIGGAVAGDLSQPHYQINIALAMLSAFIITGAGNTINDYYDIDIDKVNAPTRPIPSGEIKQNTAHKLSIALFIVGVALSIFINVVCLVIATINSLLLYFYARNLKGTPLIGNLSVGILVGTTFLYGGAAVEGLAIATILFILATTATIGREIAKDIEDIKGDRGVADTVATKYGINNSANLAIAMTVIAVSMSPLPYTLEIFGIEYLATVMIANIIFITAAIQLLKEKTIKSASKFQKNSKTAMITALISFLIGSLL</sequence>
<dbReference type="EMBL" id="MRZU01000004">
    <property type="protein sequence ID" value="OUJ18201.1"/>
    <property type="molecule type" value="Genomic_DNA"/>
</dbReference>
<gene>
    <name evidence="6" type="ORF">AMET1_1106</name>
</gene>
<dbReference type="GO" id="GO:0005886">
    <property type="term" value="C:plasma membrane"/>
    <property type="evidence" value="ECO:0007669"/>
    <property type="project" value="UniProtKB-SubCell"/>
</dbReference>
<comment type="subcellular location">
    <subcellularLocation>
        <location evidence="1">Cell membrane</location>
        <topology evidence="1">Multi-pass membrane protein</topology>
    </subcellularLocation>
</comment>